<organism evidence="2 3">
    <name type="scientific">Actinocatenispora rupis</name>
    <dbReference type="NCBI Taxonomy" id="519421"/>
    <lineage>
        <taxon>Bacteria</taxon>
        <taxon>Bacillati</taxon>
        <taxon>Actinomycetota</taxon>
        <taxon>Actinomycetes</taxon>
        <taxon>Micromonosporales</taxon>
        <taxon>Micromonosporaceae</taxon>
        <taxon>Actinocatenispora</taxon>
    </lineage>
</organism>
<dbReference type="AlphaFoldDB" id="A0A8J3J348"/>
<gene>
    <name evidence="2" type="ORF">Aru02nite_42020</name>
</gene>
<dbReference type="Proteomes" id="UP000612808">
    <property type="component" value="Unassembled WGS sequence"/>
</dbReference>
<feature type="compositionally biased region" description="Basic and acidic residues" evidence="1">
    <location>
        <begin position="15"/>
        <end position="29"/>
    </location>
</feature>
<evidence type="ECO:0000313" key="2">
    <source>
        <dbReference type="EMBL" id="GID13313.1"/>
    </source>
</evidence>
<reference evidence="2" key="1">
    <citation type="submission" date="2021-01" db="EMBL/GenBank/DDBJ databases">
        <title>Whole genome shotgun sequence of Actinocatenispora rupis NBRC 107355.</title>
        <authorList>
            <person name="Komaki H."/>
            <person name="Tamura T."/>
        </authorList>
    </citation>
    <scope>NUCLEOTIDE SEQUENCE</scope>
    <source>
        <strain evidence="2">NBRC 107355</strain>
    </source>
</reference>
<feature type="region of interest" description="Disordered" evidence="1">
    <location>
        <begin position="1"/>
        <end position="29"/>
    </location>
</feature>
<proteinExistence type="predicted"/>
<accession>A0A8J3J348</accession>
<feature type="compositionally biased region" description="Basic and acidic residues" evidence="1">
    <location>
        <begin position="49"/>
        <end position="65"/>
    </location>
</feature>
<evidence type="ECO:0000256" key="1">
    <source>
        <dbReference type="SAM" id="MobiDB-lite"/>
    </source>
</evidence>
<comment type="caution">
    <text evidence="2">The sequence shown here is derived from an EMBL/GenBank/DDBJ whole genome shotgun (WGS) entry which is preliminary data.</text>
</comment>
<protein>
    <submittedName>
        <fullName evidence="2">Uncharacterized protein</fullName>
    </submittedName>
</protein>
<sequence length="82" mass="9442">MSSQIGTSRVYDWMDDGRRESTDPSPRDRVAKLVRDPKGYFADARRWAGSKARDDVQEELSERQARRAARRSPLLRILGFSS</sequence>
<dbReference type="EMBL" id="BOMB01000023">
    <property type="protein sequence ID" value="GID13313.1"/>
    <property type="molecule type" value="Genomic_DNA"/>
</dbReference>
<name>A0A8J3J348_9ACTN</name>
<keyword evidence="3" id="KW-1185">Reference proteome</keyword>
<evidence type="ECO:0000313" key="3">
    <source>
        <dbReference type="Proteomes" id="UP000612808"/>
    </source>
</evidence>
<feature type="region of interest" description="Disordered" evidence="1">
    <location>
        <begin position="49"/>
        <end position="69"/>
    </location>
</feature>